<feature type="domain" description="DUF2179" evidence="7">
    <location>
        <begin position="113"/>
        <end position="165"/>
    </location>
</feature>
<dbReference type="PANTHER" id="PTHR40060">
    <property type="entry name" value="UPF0316 PROTEIN YEBE"/>
    <property type="match status" value="1"/>
</dbReference>
<evidence type="ECO:0000259" key="8">
    <source>
        <dbReference type="Pfam" id="PF18955"/>
    </source>
</evidence>
<feature type="transmembrane region" description="Helical" evidence="6">
    <location>
        <begin position="39"/>
        <end position="59"/>
    </location>
</feature>
<evidence type="ECO:0000259" key="7">
    <source>
        <dbReference type="Pfam" id="PF10035"/>
    </source>
</evidence>
<protein>
    <recommendedName>
        <fullName evidence="6">UPF0316 protein BET03_09380</fullName>
    </recommendedName>
</protein>
<keyword evidence="3 6" id="KW-0812">Transmembrane</keyword>
<evidence type="ECO:0000256" key="6">
    <source>
        <dbReference type="HAMAP-Rule" id="MF_01515"/>
    </source>
</evidence>
<name>A0A419T7E5_9FIRM</name>
<proteinExistence type="inferred from homology"/>
<evidence type="ECO:0000256" key="1">
    <source>
        <dbReference type="ARBA" id="ARBA00004651"/>
    </source>
</evidence>
<dbReference type="OrthoDB" id="48231at2"/>
<feature type="domain" description="DUF5698" evidence="8">
    <location>
        <begin position="23"/>
        <end position="79"/>
    </location>
</feature>
<keyword evidence="4 6" id="KW-1133">Transmembrane helix</keyword>
<evidence type="ECO:0000256" key="3">
    <source>
        <dbReference type="ARBA" id="ARBA00022692"/>
    </source>
</evidence>
<keyword evidence="10" id="KW-1185">Reference proteome</keyword>
<dbReference type="Proteomes" id="UP000284177">
    <property type="component" value="Unassembled WGS sequence"/>
</dbReference>
<dbReference type="PANTHER" id="PTHR40060:SF1">
    <property type="entry name" value="UPF0316 PROTEIN YEBE"/>
    <property type="match status" value="1"/>
</dbReference>
<dbReference type="InterPro" id="IPR019264">
    <property type="entry name" value="DUF2179"/>
</dbReference>
<organism evidence="9 10">
    <name type="scientific">Thermohalobacter berrensis</name>
    <dbReference type="NCBI Taxonomy" id="99594"/>
    <lineage>
        <taxon>Bacteria</taxon>
        <taxon>Bacillati</taxon>
        <taxon>Bacillota</taxon>
        <taxon>Tissierellia</taxon>
        <taxon>Tissierellales</taxon>
        <taxon>Thermohalobacteraceae</taxon>
        <taxon>Thermohalobacter</taxon>
    </lineage>
</organism>
<evidence type="ECO:0000256" key="5">
    <source>
        <dbReference type="ARBA" id="ARBA00023136"/>
    </source>
</evidence>
<keyword evidence="2 6" id="KW-1003">Cell membrane</keyword>
<keyword evidence="5 6" id="KW-0472">Membrane</keyword>
<dbReference type="NCBIfam" id="NF003194">
    <property type="entry name" value="PRK04164.1-5"/>
    <property type="match status" value="1"/>
</dbReference>
<comment type="similarity">
    <text evidence="6">Belongs to the UPF0316 family.</text>
</comment>
<reference evidence="9 10" key="1">
    <citation type="submission" date="2016-08" db="EMBL/GenBank/DDBJ databases">
        <title>Novel Firmicutes and Novel Genomes.</title>
        <authorList>
            <person name="Poppleton D.I."/>
            <person name="Gribaldo S."/>
        </authorList>
    </citation>
    <scope>NUCLEOTIDE SEQUENCE [LARGE SCALE GENOMIC DNA]</scope>
    <source>
        <strain evidence="9 10">CTT3</strain>
    </source>
</reference>
<evidence type="ECO:0000256" key="2">
    <source>
        <dbReference type="ARBA" id="ARBA00022475"/>
    </source>
</evidence>
<dbReference type="GO" id="GO:0005886">
    <property type="term" value="C:plasma membrane"/>
    <property type="evidence" value="ECO:0007669"/>
    <property type="project" value="UniProtKB-SubCell"/>
</dbReference>
<comment type="subcellular location">
    <subcellularLocation>
        <location evidence="1 6">Cell membrane</location>
        <topology evidence="1 6">Multi-pass membrane protein</topology>
    </subcellularLocation>
</comment>
<dbReference type="Pfam" id="PF10035">
    <property type="entry name" value="DUF2179"/>
    <property type="match status" value="1"/>
</dbReference>
<feature type="transmembrane region" description="Helical" evidence="6">
    <location>
        <begin position="6"/>
        <end position="27"/>
    </location>
</feature>
<gene>
    <name evidence="9" type="ORF">BET03_09380</name>
</gene>
<dbReference type="Pfam" id="PF18955">
    <property type="entry name" value="DUF5698"/>
    <property type="match status" value="1"/>
</dbReference>
<evidence type="ECO:0000313" key="10">
    <source>
        <dbReference type="Proteomes" id="UP000284177"/>
    </source>
</evidence>
<dbReference type="InterPro" id="IPR022930">
    <property type="entry name" value="UPF0316"/>
</dbReference>
<evidence type="ECO:0000256" key="4">
    <source>
        <dbReference type="ARBA" id="ARBA00022989"/>
    </source>
</evidence>
<evidence type="ECO:0000313" key="9">
    <source>
        <dbReference type="EMBL" id="RKD33480.1"/>
    </source>
</evidence>
<dbReference type="HAMAP" id="MF_01515">
    <property type="entry name" value="UPF0316"/>
    <property type="match status" value="1"/>
</dbReference>
<comment type="caution">
    <text evidence="9">The sequence shown here is derived from an EMBL/GenBank/DDBJ whole genome shotgun (WGS) entry which is preliminary data.</text>
</comment>
<sequence length="174" mass="19486">MMELFLGYLFIFFARITDVSLATMRMLMIVKGKRTQAALIGFFEVIIYITALGKVVSGLSDIGNLLAYALGFASGNYVGSYIEEKIALGNLTAQIVVNEGTYDLTEKLRKYGFGVTILEGQGKDGIRNILNITLKRKDLNKLHEIIEGYDDKIFITVSETRYIKGGYFSKIKKK</sequence>
<dbReference type="EMBL" id="MCIB01000006">
    <property type="protein sequence ID" value="RKD33480.1"/>
    <property type="molecule type" value="Genomic_DNA"/>
</dbReference>
<dbReference type="InterPro" id="IPR044035">
    <property type="entry name" value="DUF5698"/>
</dbReference>
<dbReference type="CDD" id="cd16381">
    <property type="entry name" value="YitT_C_like_1"/>
    <property type="match status" value="1"/>
</dbReference>
<accession>A0A419T7E5</accession>
<dbReference type="AlphaFoldDB" id="A0A419T7E5"/>